<protein>
    <submittedName>
        <fullName evidence="2">DUF2961 domain-containing protein</fullName>
    </submittedName>
</protein>
<dbReference type="EMBL" id="JAJNEC010000007">
    <property type="protein sequence ID" value="MCD2425553.1"/>
    <property type="molecule type" value="Genomic_DNA"/>
</dbReference>
<gene>
    <name evidence="2" type="ORF">LQ567_22405</name>
</gene>
<accession>A0ABS8PWV0</accession>
<name>A0ABS8PWV0_9BACT</name>
<evidence type="ECO:0000313" key="2">
    <source>
        <dbReference type="EMBL" id="MCD2425553.1"/>
    </source>
</evidence>
<reference evidence="2 3" key="1">
    <citation type="submission" date="2021-11" db="EMBL/GenBank/DDBJ databases">
        <title>Genomic of Niabella pedocola.</title>
        <authorList>
            <person name="Wu T."/>
        </authorList>
    </citation>
    <scope>NUCLEOTIDE SEQUENCE [LARGE SCALE GENOMIC DNA]</scope>
    <source>
        <strain evidence="2 3">JCM 31011</strain>
    </source>
</reference>
<feature type="signal peptide" evidence="1">
    <location>
        <begin position="1"/>
        <end position="20"/>
    </location>
</feature>
<dbReference type="RefSeq" id="WP_231008081.1">
    <property type="nucleotide sequence ID" value="NZ_JAJNEC010000007.1"/>
</dbReference>
<keyword evidence="1" id="KW-0732">Signal</keyword>
<comment type="caution">
    <text evidence="2">The sequence shown here is derived from an EMBL/GenBank/DDBJ whole genome shotgun (WGS) entry which is preliminary data.</text>
</comment>
<evidence type="ECO:0000256" key="1">
    <source>
        <dbReference type="SAM" id="SignalP"/>
    </source>
</evidence>
<feature type="chain" id="PRO_5047253085" evidence="1">
    <location>
        <begin position="21"/>
        <end position="393"/>
    </location>
</feature>
<organism evidence="2 3">
    <name type="scientific">Niabella pedocola</name>
    <dbReference type="NCBI Taxonomy" id="1752077"/>
    <lineage>
        <taxon>Bacteria</taxon>
        <taxon>Pseudomonadati</taxon>
        <taxon>Bacteroidota</taxon>
        <taxon>Chitinophagia</taxon>
        <taxon>Chitinophagales</taxon>
        <taxon>Chitinophagaceae</taxon>
        <taxon>Niabella</taxon>
    </lineage>
</organism>
<sequence>MKRIAIVLIIGIGMAGTVCGQTTANDLAALSMMQDGVISKRVSSYDTAGAGNDFIRIGDKETRTIFDVKGAGMINHIWITMAPGPEALSRNDVILKMYWDGNSSPSVIAPIGPFFGQGWNESYTYTALPLSASPVNGKGMVCYFSMPFAKGARIEIENQAGKEISHFYYYVDYVEMDRLPAKAGRFHAWYNKQLTETSKTEGENEWAIFGKPGNNTTGKDNYLIADIKGKGHFVGVNYYVHAPTPMWYGEGNDRIEIDGEKGSILKGTGTEDYFNTAWCPKSVFSHPYYGYARVNNDIGWLGRTHLYRFNITDPFYFNTAFRFSIEHGHNNVLTLDLASVAYWYQPEAHAVPAIPSKEARQPMPMIDIGDIHRWRNEWRKSRNNDPKLWGNER</sequence>
<evidence type="ECO:0000313" key="3">
    <source>
        <dbReference type="Proteomes" id="UP001199816"/>
    </source>
</evidence>
<dbReference type="Gene3D" id="2.60.120.1390">
    <property type="match status" value="1"/>
</dbReference>
<dbReference type="Pfam" id="PF11175">
    <property type="entry name" value="DUF2961"/>
    <property type="match status" value="1"/>
</dbReference>
<dbReference type="Proteomes" id="UP001199816">
    <property type="component" value="Unassembled WGS sequence"/>
</dbReference>
<proteinExistence type="predicted"/>
<dbReference type="InterPro" id="IPR021345">
    <property type="entry name" value="DUF2961"/>
</dbReference>
<keyword evidence="3" id="KW-1185">Reference proteome</keyword>